<keyword evidence="1" id="KW-0472">Membrane</keyword>
<dbReference type="EMBL" id="EF677072">
    <property type="protein sequence ID" value="ABR16925.1"/>
    <property type="molecule type" value="mRNA"/>
</dbReference>
<feature type="chain" id="PRO_5002877297" description="DUF7731 domain-containing protein" evidence="2">
    <location>
        <begin position="24"/>
        <end position="167"/>
    </location>
</feature>
<evidence type="ECO:0000256" key="1">
    <source>
        <dbReference type="SAM" id="Phobius"/>
    </source>
</evidence>
<sequence>MEISCKTLLHATALFFLLLSVCGTDMDGHGPDPVEIVGKALECFDHADTCKPEQQLYPSGCLDVPPDETDEYCDGGCYKQTQVVLTCLDQILSNFEFYNNATIDVINQTITEGCSYTDKRGDFNVTERMDSTSKSDALSVNISTLTICVTLWGLLSMIFQIMADSVK</sequence>
<evidence type="ECO:0000259" key="3">
    <source>
        <dbReference type="Pfam" id="PF24865"/>
    </source>
</evidence>
<dbReference type="AlphaFoldDB" id="B8LMP5"/>
<organism evidence="4">
    <name type="scientific">Picea sitchensis</name>
    <name type="common">Sitka spruce</name>
    <name type="synonym">Pinus sitchensis</name>
    <dbReference type="NCBI Taxonomy" id="3332"/>
    <lineage>
        <taxon>Eukaryota</taxon>
        <taxon>Viridiplantae</taxon>
        <taxon>Streptophyta</taxon>
        <taxon>Embryophyta</taxon>
        <taxon>Tracheophyta</taxon>
        <taxon>Spermatophyta</taxon>
        <taxon>Pinopsida</taxon>
        <taxon>Pinidae</taxon>
        <taxon>Conifers I</taxon>
        <taxon>Pinales</taxon>
        <taxon>Pinaceae</taxon>
        <taxon>Picea</taxon>
    </lineage>
</organism>
<name>B8LMP5_PICSI</name>
<keyword evidence="1" id="KW-0812">Transmembrane</keyword>
<keyword evidence="2" id="KW-0732">Signal</keyword>
<dbReference type="InterPro" id="IPR056633">
    <property type="entry name" value="DUF7731"/>
</dbReference>
<reference evidence="4" key="1">
    <citation type="submission" date="2007-06" db="EMBL/GenBank/DDBJ databases">
        <title>Full length cDNA sequences from Sitka Spruce (Picea sitchensis).</title>
        <authorList>
            <person name="Ralph S.G."/>
            <person name="Chun H.E."/>
            <person name="Liao N."/>
            <person name="Ali J."/>
            <person name="Reid K."/>
            <person name="Kolosova N."/>
            <person name="Cooper N."/>
            <person name="Cullis C."/>
            <person name="Jancsik S."/>
            <person name="Moore R."/>
            <person name="Mayo M."/>
            <person name="Wagner S."/>
            <person name="Holt R.A."/>
            <person name="Jones S.J.M."/>
            <person name="Marra M.A."/>
            <person name="Ritland C.E."/>
            <person name="Ritland K."/>
            <person name="Bohlmann J."/>
        </authorList>
    </citation>
    <scope>NUCLEOTIDE SEQUENCE</scope>
    <source>
        <tissue evidence="4">Green portion of the leader tissue</tissue>
    </source>
</reference>
<dbReference type="PANTHER" id="PTHR34366">
    <property type="entry name" value="OS07G0289901 PROTEIN-RELATED"/>
    <property type="match status" value="1"/>
</dbReference>
<evidence type="ECO:0000256" key="2">
    <source>
        <dbReference type="SAM" id="SignalP"/>
    </source>
</evidence>
<dbReference type="PANTHER" id="PTHR34366:SF7">
    <property type="entry name" value="TRANSMEMBRANE PROTEIN"/>
    <property type="match status" value="1"/>
</dbReference>
<proteinExistence type="evidence at transcript level"/>
<dbReference type="OMA" id="ANYQILI"/>
<feature type="domain" description="DUF7731" evidence="3">
    <location>
        <begin position="33"/>
        <end position="129"/>
    </location>
</feature>
<feature type="transmembrane region" description="Helical" evidence="1">
    <location>
        <begin position="138"/>
        <end position="159"/>
    </location>
</feature>
<accession>B8LMP5</accession>
<feature type="signal peptide" evidence="2">
    <location>
        <begin position="1"/>
        <end position="23"/>
    </location>
</feature>
<evidence type="ECO:0000313" key="4">
    <source>
        <dbReference type="EMBL" id="ABR16925.1"/>
    </source>
</evidence>
<dbReference type="Pfam" id="PF24865">
    <property type="entry name" value="DUF7731"/>
    <property type="match status" value="1"/>
</dbReference>
<protein>
    <recommendedName>
        <fullName evidence="3">DUF7731 domain-containing protein</fullName>
    </recommendedName>
</protein>
<keyword evidence="1" id="KW-1133">Transmembrane helix</keyword>